<evidence type="ECO:0000313" key="9">
    <source>
        <dbReference type="EMBL" id="GAG27251.1"/>
    </source>
</evidence>
<dbReference type="EMBL" id="BARS01032303">
    <property type="protein sequence ID" value="GAG27251.1"/>
    <property type="molecule type" value="Genomic_DNA"/>
</dbReference>
<dbReference type="SUPFAM" id="SSF50677">
    <property type="entry name" value="ValRS/IleRS/LeuRS editing domain"/>
    <property type="match status" value="1"/>
</dbReference>
<proteinExistence type="inferred from homology"/>
<evidence type="ECO:0000256" key="3">
    <source>
        <dbReference type="ARBA" id="ARBA00022598"/>
    </source>
</evidence>
<keyword evidence="5" id="KW-0067">ATP-binding</keyword>
<evidence type="ECO:0000256" key="5">
    <source>
        <dbReference type="ARBA" id="ARBA00022840"/>
    </source>
</evidence>
<feature type="non-terminal residue" evidence="9">
    <location>
        <position position="1"/>
    </location>
</feature>
<evidence type="ECO:0000256" key="6">
    <source>
        <dbReference type="ARBA" id="ARBA00022917"/>
    </source>
</evidence>
<protein>
    <recommendedName>
        <fullName evidence="2">leucine--tRNA ligase</fullName>
        <ecNumber evidence="2">6.1.1.4</ecNumber>
    </recommendedName>
</protein>
<gene>
    <name evidence="9" type="ORF">S01H1_50155</name>
</gene>
<evidence type="ECO:0000256" key="7">
    <source>
        <dbReference type="ARBA" id="ARBA00023146"/>
    </source>
</evidence>
<dbReference type="PANTHER" id="PTHR43740:SF2">
    <property type="entry name" value="LEUCINE--TRNA LIGASE, MITOCHONDRIAL"/>
    <property type="match status" value="1"/>
</dbReference>
<dbReference type="Pfam" id="PF13603">
    <property type="entry name" value="tRNA-synt_1_2"/>
    <property type="match status" value="1"/>
</dbReference>
<dbReference type="InterPro" id="IPR009008">
    <property type="entry name" value="Val/Leu/Ile-tRNA-synth_edit"/>
</dbReference>
<dbReference type="InterPro" id="IPR014729">
    <property type="entry name" value="Rossmann-like_a/b/a_fold"/>
</dbReference>
<name>X0XQT9_9ZZZZ</name>
<keyword evidence="4" id="KW-0547">Nucleotide-binding</keyword>
<feature type="non-terminal residue" evidence="9">
    <location>
        <position position="261"/>
    </location>
</feature>
<sequence length="261" mass="29292">RTTQYADELLDFDRIDWPERVRLLQTNWIGRSEGAEVHFRVDVNSLPTGASSLTEDEARLTVFTTRSDTLWGATFMVLAPEHPLVAKITSPEQKEAVEAYVKQAVRQTEIQREAADNEKSGVFTGGYAINPVNDECIPIWIADYVMMSYGTGAIMAVPAHDERDFEFALKFGLPILPVIDRVDGLTKSFAPTGSMGTGFTRALKSNGIPFEEGEDGLKITIPLYRVERYIELAQEYLQPNYWNEVVGTGWVFIFDDGVVAW</sequence>
<accession>X0XQT9</accession>
<dbReference type="GO" id="GO:0002161">
    <property type="term" value="F:aminoacyl-tRNA deacylase activity"/>
    <property type="evidence" value="ECO:0007669"/>
    <property type="project" value="InterPro"/>
</dbReference>
<evidence type="ECO:0000256" key="4">
    <source>
        <dbReference type="ARBA" id="ARBA00022741"/>
    </source>
</evidence>
<organism evidence="9">
    <name type="scientific">marine sediment metagenome</name>
    <dbReference type="NCBI Taxonomy" id="412755"/>
    <lineage>
        <taxon>unclassified sequences</taxon>
        <taxon>metagenomes</taxon>
        <taxon>ecological metagenomes</taxon>
    </lineage>
</organism>
<keyword evidence="3" id="KW-0436">Ligase</keyword>
<dbReference type="GO" id="GO:0006429">
    <property type="term" value="P:leucyl-tRNA aminoacylation"/>
    <property type="evidence" value="ECO:0007669"/>
    <property type="project" value="InterPro"/>
</dbReference>
<keyword evidence="7" id="KW-0030">Aminoacyl-tRNA synthetase</keyword>
<evidence type="ECO:0000256" key="2">
    <source>
        <dbReference type="ARBA" id="ARBA00013164"/>
    </source>
</evidence>
<dbReference type="EC" id="6.1.1.4" evidence="2"/>
<reference evidence="9" key="1">
    <citation type="journal article" date="2014" name="Front. Microbiol.">
        <title>High frequency of phylogenetically diverse reductive dehalogenase-homologous genes in deep subseafloor sedimentary metagenomes.</title>
        <authorList>
            <person name="Kawai M."/>
            <person name="Futagami T."/>
            <person name="Toyoda A."/>
            <person name="Takaki Y."/>
            <person name="Nishi S."/>
            <person name="Hori S."/>
            <person name="Arai W."/>
            <person name="Tsubouchi T."/>
            <person name="Morono Y."/>
            <person name="Uchiyama I."/>
            <person name="Ito T."/>
            <person name="Fujiyama A."/>
            <person name="Inagaki F."/>
            <person name="Takami H."/>
        </authorList>
    </citation>
    <scope>NUCLEOTIDE SEQUENCE</scope>
    <source>
        <strain evidence="9">Expedition CK06-06</strain>
    </source>
</reference>
<dbReference type="Gene3D" id="3.90.740.10">
    <property type="entry name" value="Valyl/Leucyl/Isoleucyl-tRNA synthetase, editing domain"/>
    <property type="match status" value="1"/>
</dbReference>
<feature type="domain" description="Leucyl-tRNA synthetase editing" evidence="8">
    <location>
        <begin position="27"/>
        <end position="185"/>
    </location>
</feature>
<comment type="similarity">
    <text evidence="1">Belongs to the class-I aminoacyl-tRNA synthetase family.</text>
</comment>
<dbReference type="GO" id="GO:0005829">
    <property type="term" value="C:cytosol"/>
    <property type="evidence" value="ECO:0007669"/>
    <property type="project" value="TreeGrafter"/>
</dbReference>
<dbReference type="InterPro" id="IPR002302">
    <property type="entry name" value="Leu-tRNA-ligase"/>
</dbReference>
<dbReference type="Gene3D" id="3.40.50.620">
    <property type="entry name" value="HUPs"/>
    <property type="match status" value="1"/>
</dbReference>
<keyword evidence="6" id="KW-0648">Protein biosynthesis</keyword>
<dbReference type="PANTHER" id="PTHR43740">
    <property type="entry name" value="LEUCYL-TRNA SYNTHETASE"/>
    <property type="match status" value="1"/>
</dbReference>
<evidence type="ECO:0000256" key="1">
    <source>
        <dbReference type="ARBA" id="ARBA00005594"/>
    </source>
</evidence>
<dbReference type="InterPro" id="IPR025709">
    <property type="entry name" value="Leu_tRNA-synth_edit"/>
</dbReference>
<dbReference type="GO" id="GO:0004823">
    <property type="term" value="F:leucine-tRNA ligase activity"/>
    <property type="evidence" value="ECO:0007669"/>
    <property type="project" value="UniProtKB-EC"/>
</dbReference>
<evidence type="ECO:0000259" key="8">
    <source>
        <dbReference type="Pfam" id="PF13603"/>
    </source>
</evidence>
<comment type="caution">
    <text evidence="9">The sequence shown here is derived from an EMBL/GenBank/DDBJ whole genome shotgun (WGS) entry which is preliminary data.</text>
</comment>
<dbReference type="AlphaFoldDB" id="X0XQT9"/>
<dbReference type="GO" id="GO:0005524">
    <property type="term" value="F:ATP binding"/>
    <property type="evidence" value="ECO:0007669"/>
    <property type="project" value="UniProtKB-KW"/>
</dbReference>